<proteinExistence type="predicted"/>
<dbReference type="Pfam" id="PF07992">
    <property type="entry name" value="Pyr_redox_2"/>
    <property type="match status" value="1"/>
</dbReference>
<dbReference type="Proteomes" id="UP001244341">
    <property type="component" value="Chromosome 15b"/>
</dbReference>
<accession>A0ABY8UP82</accession>
<evidence type="ECO:0000313" key="2">
    <source>
        <dbReference type="EMBL" id="WIA22774.1"/>
    </source>
</evidence>
<organism evidence="2 3">
    <name type="scientific">Tetradesmus obliquus</name>
    <name type="common">Green alga</name>
    <name type="synonym">Acutodesmus obliquus</name>
    <dbReference type="NCBI Taxonomy" id="3088"/>
    <lineage>
        <taxon>Eukaryota</taxon>
        <taxon>Viridiplantae</taxon>
        <taxon>Chlorophyta</taxon>
        <taxon>core chlorophytes</taxon>
        <taxon>Chlorophyceae</taxon>
        <taxon>CS clade</taxon>
        <taxon>Sphaeropleales</taxon>
        <taxon>Scenedesmaceae</taxon>
        <taxon>Tetradesmus</taxon>
    </lineage>
</organism>
<sequence>MSSRVLHANCNQQQAASAARHRCICNAASKDGYKVLVLGGGSGGSAVAAHYCRKLGKDQVAVIDPSEQHYYQPMFTLVGGGLRSLQDATQPEGQVLPQGVAWLRSAAAEIDADSSTVTTADGRRLRYEYLVVATGCQPKWDSVRGLPEALGDGRVVSNYSPKYAPLTFEALKDLKQGHAIFTMPKGTVKCPGAGHKVCWLSEDYLRRHGRRPAVKVTYVTPSARVLGLQRYLPTIERITQERDIAVVPSTHLVEVCGRQQEAVFDCLDASGTPTGQQRVMHYDLLHVTPPHVPAPAVANSSLADAGGWLAVDKETLQHLRYPNVFGIGDCCSLPTGKTAAAAAAQFLVLRDNLDALMAGSLQQDSAAKYDGYTSCPVVTRQGRVMLMEYGYDGVIMEMFSKLGIDQSQEQYLMWLVKTLVLPAAYWALMTKGYDARSILQLAP</sequence>
<reference evidence="2 3" key="1">
    <citation type="submission" date="2023-05" db="EMBL/GenBank/DDBJ databases">
        <title>A 100% complete, gapless, phased diploid assembly of the Scenedesmus obliquus UTEX 3031 genome.</title>
        <authorList>
            <person name="Biondi T.C."/>
            <person name="Hanschen E.R."/>
            <person name="Kwon T."/>
            <person name="Eng W."/>
            <person name="Kruse C.P.S."/>
            <person name="Koehler S.I."/>
            <person name="Kunde Y."/>
            <person name="Gleasner C.D."/>
            <person name="You Mak K.T."/>
            <person name="Polle J."/>
            <person name="Hovde B.T."/>
            <person name="Starkenburg S.R."/>
        </authorList>
    </citation>
    <scope>NUCLEOTIDE SEQUENCE [LARGE SCALE GENOMIC DNA]</scope>
    <source>
        <strain evidence="2 3">DOE0152z</strain>
    </source>
</reference>
<dbReference type="PRINTS" id="PR00368">
    <property type="entry name" value="FADPNR"/>
</dbReference>
<evidence type="ECO:0000259" key="1">
    <source>
        <dbReference type="Pfam" id="PF07992"/>
    </source>
</evidence>
<evidence type="ECO:0000313" key="3">
    <source>
        <dbReference type="Proteomes" id="UP001244341"/>
    </source>
</evidence>
<dbReference type="InterPro" id="IPR015904">
    <property type="entry name" value="Sulphide_quinone_reductase"/>
</dbReference>
<feature type="domain" description="FAD/NAD(P)-binding" evidence="1">
    <location>
        <begin position="33"/>
        <end position="342"/>
    </location>
</feature>
<dbReference type="EMBL" id="CP126222">
    <property type="protein sequence ID" value="WIA22774.1"/>
    <property type="molecule type" value="Genomic_DNA"/>
</dbReference>
<keyword evidence="3" id="KW-1185">Reference proteome</keyword>
<dbReference type="PANTHER" id="PTHR10632">
    <property type="entry name" value="SULFIDE:QUINONE OXIDOREDUCTASE"/>
    <property type="match status" value="1"/>
</dbReference>
<dbReference type="PANTHER" id="PTHR10632:SF2">
    <property type="entry name" value="SULFIDE:QUINONE OXIDOREDUCTASE, MITOCHONDRIAL"/>
    <property type="match status" value="1"/>
</dbReference>
<dbReference type="Gene3D" id="3.50.50.60">
    <property type="entry name" value="FAD/NAD(P)-binding domain"/>
    <property type="match status" value="2"/>
</dbReference>
<name>A0ABY8UP82_TETOB</name>
<dbReference type="SUPFAM" id="SSF51905">
    <property type="entry name" value="FAD/NAD(P)-binding domain"/>
    <property type="match status" value="2"/>
</dbReference>
<protein>
    <recommendedName>
        <fullName evidence="1">FAD/NAD(P)-binding domain-containing protein</fullName>
    </recommendedName>
</protein>
<dbReference type="InterPro" id="IPR036188">
    <property type="entry name" value="FAD/NAD-bd_sf"/>
</dbReference>
<dbReference type="InterPro" id="IPR023753">
    <property type="entry name" value="FAD/NAD-binding_dom"/>
</dbReference>
<gene>
    <name evidence="2" type="ORF">OEZ85_001172</name>
</gene>